<keyword evidence="2" id="KW-0521">NADP</keyword>
<dbReference type="Pfam" id="PF00248">
    <property type="entry name" value="Aldo_ket_red"/>
    <property type="match status" value="1"/>
</dbReference>
<dbReference type="PRINTS" id="PR00069">
    <property type="entry name" value="ALDKETRDTASE"/>
</dbReference>
<dbReference type="Gene3D" id="3.20.20.100">
    <property type="entry name" value="NADP-dependent oxidoreductase domain"/>
    <property type="match status" value="1"/>
</dbReference>
<feature type="domain" description="NADP-dependent oxidoreductase" evidence="4">
    <location>
        <begin position="23"/>
        <end position="264"/>
    </location>
</feature>
<dbReference type="PROSITE" id="PS00062">
    <property type="entry name" value="ALDOKETO_REDUCTASE_2"/>
    <property type="match status" value="1"/>
</dbReference>
<sequence length="278" mass="31557">MGLPRKLGDTVTLNNGVEIPWVGLGVWKVKQGGEVEEAVQTAIRCGYRSIDTAKIYGNEEGVGRGIRAAGVPREELFITTKVWNDDQGYDKTLNAIDESLARLGLDYVDLYLIHWPGKDRYVDTWRALEKIQQEGKARAIGVCNFNIHHLEELLRRTDTIPAVNQVEYHPRLAQKELLAFCRDKGIQLEAWSPLMQGAILDEPVIKKVAERHGKNPAQVVLRWDLQNGVVTIPKSVKEHRIRSNADLFDFELSRNEMDQIDALNQNRRVGPDPDELLF</sequence>
<dbReference type="CDD" id="cd19157">
    <property type="entry name" value="AKR_AKR5G1-3"/>
    <property type="match status" value="1"/>
</dbReference>
<proteinExistence type="inferred from homology"/>
<evidence type="ECO:0000256" key="1">
    <source>
        <dbReference type="ARBA" id="ARBA00007905"/>
    </source>
</evidence>
<evidence type="ECO:0000259" key="4">
    <source>
        <dbReference type="Pfam" id="PF00248"/>
    </source>
</evidence>
<reference evidence="5 6" key="1">
    <citation type="submission" date="2023-07" db="EMBL/GenBank/DDBJ databases">
        <title>Genomic Encyclopedia of Type Strains, Phase IV (KMG-IV): sequencing the most valuable type-strain genomes for metagenomic binning, comparative biology and taxonomic classification.</title>
        <authorList>
            <person name="Goeker M."/>
        </authorList>
    </citation>
    <scope>NUCLEOTIDE SEQUENCE [LARGE SCALE GENOMIC DNA]</scope>
    <source>
        <strain evidence="5 6">DSM 45903</strain>
    </source>
</reference>
<dbReference type="PROSITE" id="PS00063">
    <property type="entry name" value="ALDOKETO_REDUCTASE_3"/>
    <property type="match status" value="1"/>
</dbReference>
<keyword evidence="6" id="KW-1185">Reference proteome</keyword>
<dbReference type="InterPro" id="IPR036812">
    <property type="entry name" value="NAD(P)_OxRdtase_dom_sf"/>
</dbReference>
<dbReference type="InterPro" id="IPR044500">
    <property type="entry name" value="AKR5G"/>
</dbReference>
<dbReference type="PANTHER" id="PTHR43827:SF3">
    <property type="entry name" value="NADP-DEPENDENT OXIDOREDUCTASE DOMAIN-CONTAINING PROTEIN"/>
    <property type="match status" value="1"/>
</dbReference>
<evidence type="ECO:0000256" key="2">
    <source>
        <dbReference type="ARBA" id="ARBA00022857"/>
    </source>
</evidence>
<evidence type="ECO:0000256" key="3">
    <source>
        <dbReference type="ARBA" id="ARBA00023002"/>
    </source>
</evidence>
<protein>
    <submittedName>
        <fullName evidence="5">Diketogulonate reductase-like aldo/keto reductase</fullName>
    </submittedName>
</protein>
<evidence type="ECO:0000313" key="5">
    <source>
        <dbReference type="EMBL" id="MDR6225462.1"/>
    </source>
</evidence>
<dbReference type="PIRSF" id="PIRSF000097">
    <property type="entry name" value="AKR"/>
    <property type="match status" value="1"/>
</dbReference>
<dbReference type="PANTHER" id="PTHR43827">
    <property type="entry name" value="2,5-DIKETO-D-GLUCONIC ACID REDUCTASE"/>
    <property type="match status" value="1"/>
</dbReference>
<name>A0ABU1IL07_9BACL</name>
<dbReference type="EMBL" id="JAVDQG010000003">
    <property type="protein sequence ID" value="MDR6225462.1"/>
    <property type="molecule type" value="Genomic_DNA"/>
</dbReference>
<dbReference type="Proteomes" id="UP001185012">
    <property type="component" value="Unassembled WGS sequence"/>
</dbReference>
<dbReference type="SUPFAM" id="SSF51430">
    <property type="entry name" value="NAD(P)-linked oxidoreductase"/>
    <property type="match status" value="1"/>
</dbReference>
<dbReference type="InterPro" id="IPR020471">
    <property type="entry name" value="AKR"/>
</dbReference>
<dbReference type="PROSITE" id="PS00798">
    <property type="entry name" value="ALDOKETO_REDUCTASE_1"/>
    <property type="match status" value="1"/>
</dbReference>
<comment type="caution">
    <text evidence="5">The sequence shown here is derived from an EMBL/GenBank/DDBJ whole genome shotgun (WGS) entry which is preliminary data.</text>
</comment>
<comment type="similarity">
    <text evidence="1">Belongs to the aldo/keto reductase family.</text>
</comment>
<evidence type="ECO:0000313" key="6">
    <source>
        <dbReference type="Proteomes" id="UP001185012"/>
    </source>
</evidence>
<keyword evidence="3" id="KW-0560">Oxidoreductase</keyword>
<organism evidence="5 6">
    <name type="scientific">Desmospora profundinema</name>
    <dbReference type="NCBI Taxonomy" id="1571184"/>
    <lineage>
        <taxon>Bacteria</taxon>
        <taxon>Bacillati</taxon>
        <taxon>Bacillota</taxon>
        <taxon>Bacilli</taxon>
        <taxon>Bacillales</taxon>
        <taxon>Thermoactinomycetaceae</taxon>
        <taxon>Desmospora</taxon>
    </lineage>
</organism>
<dbReference type="InterPro" id="IPR018170">
    <property type="entry name" value="Aldo/ket_reductase_CS"/>
</dbReference>
<gene>
    <name evidence="5" type="ORF">JOE21_001460</name>
</gene>
<accession>A0ABU1IL07</accession>
<dbReference type="InterPro" id="IPR023210">
    <property type="entry name" value="NADP_OxRdtase_dom"/>
</dbReference>